<proteinExistence type="predicted"/>
<evidence type="ECO:0000313" key="2">
    <source>
        <dbReference type="EMBL" id="VFJ88267.1"/>
    </source>
</evidence>
<dbReference type="EMBL" id="CAADFI010000001">
    <property type="protein sequence ID" value="VFJ88267.1"/>
    <property type="molecule type" value="Genomic_DNA"/>
</dbReference>
<gene>
    <name evidence="1" type="ORF">BECKH772A_GA0070896_1000145</name>
    <name evidence="2" type="ORF">BECKH772B_GA0070898_1000137</name>
    <name evidence="3" type="ORF">BECKH772C_GA0070978_1000245</name>
</gene>
<accession>A0A450USJ2</accession>
<sequence length="76" mass="8654">MWNRHPREAPEAHGGAIVVYPSPIRSHREAMADKISYRATHQSDMAEGRFDNADRQSTMAKVKIYQADNIISISDR</sequence>
<reference evidence="3" key="1">
    <citation type="submission" date="2019-02" db="EMBL/GenBank/DDBJ databases">
        <authorList>
            <person name="Gruber-Vodicka R. H."/>
            <person name="Seah K. B. B."/>
        </authorList>
    </citation>
    <scope>NUCLEOTIDE SEQUENCE</scope>
    <source>
        <strain evidence="3">BECK_SA2B12</strain>
        <strain evidence="1">BECK_SA2B15</strain>
        <strain evidence="2">BECK_SA2B20</strain>
    </source>
</reference>
<evidence type="ECO:0000313" key="3">
    <source>
        <dbReference type="EMBL" id="VFJ95489.1"/>
    </source>
</evidence>
<name>A0A450USJ2_9GAMM</name>
<dbReference type="EMBL" id="CAADFG010000001">
    <property type="protein sequence ID" value="VFJ86394.1"/>
    <property type="molecule type" value="Genomic_DNA"/>
</dbReference>
<evidence type="ECO:0000313" key="1">
    <source>
        <dbReference type="EMBL" id="VFJ86394.1"/>
    </source>
</evidence>
<organism evidence="3">
    <name type="scientific">Candidatus Kentrum eta</name>
    <dbReference type="NCBI Taxonomy" id="2126337"/>
    <lineage>
        <taxon>Bacteria</taxon>
        <taxon>Pseudomonadati</taxon>
        <taxon>Pseudomonadota</taxon>
        <taxon>Gammaproteobacteria</taxon>
        <taxon>Candidatus Kentrum</taxon>
    </lineage>
</organism>
<dbReference type="AlphaFoldDB" id="A0A450USJ2"/>
<dbReference type="EMBL" id="CAADFJ010000002">
    <property type="protein sequence ID" value="VFJ95489.1"/>
    <property type="molecule type" value="Genomic_DNA"/>
</dbReference>
<protein>
    <submittedName>
        <fullName evidence="3">Uncharacterized protein</fullName>
    </submittedName>
</protein>